<proteinExistence type="predicted"/>
<organism evidence="2 3">
    <name type="scientific">Saccharopolyspora spinosa</name>
    <dbReference type="NCBI Taxonomy" id="60894"/>
    <lineage>
        <taxon>Bacteria</taxon>
        <taxon>Bacillati</taxon>
        <taxon>Actinomycetota</taxon>
        <taxon>Actinomycetes</taxon>
        <taxon>Pseudonocardiales</taxon>
        <taxon>Pseudonocardiaceae</taxon>
        <taxon>Saccharopolyspora</taxon>
    </lineage>
</organism>
<evidence type="ECO:0000256" key="1">
    <source>
        <dbReference type="SAM" id="MobiDB-lite"/>
    </source>
</evidence>
<dbReference type="Proteomes" id="UP000233786">
    <property type="component" value="Unassembled WGS sequence"/>
</dbReference>
<dbReference type="EMBL" id="PJNB01000001">
    <property type="protein sequence ID" value="PKW16719.1"/>
    <property type="molecule type" value="Genomic_DNA"/>
</dbReference>
<dbReference type="AlphaFoldDB" id="A0A2N3Y1D6"/>
<evidence type="ECO:0000313" key="3">
    <source>
        <dbReference type="Proteomes" id="UP000233786"/>
    </source>
</evidence>
<evidence type="ECO:0000313" key="2">
    <source>
        <dbReference type="EMBL" id="PKW16719.1"/>
    </source>
</evidence>
<name>A0A2N3Y1D6_SACSN</name>
<feature type="region of interest" description="Disordered" evidence="1">
    <location>
        <begin position="83"/>
        <end position="113"/>
    </location>
</feature>
<reference evidence="2" key="1">
    <citation type="submission" date="2017-12" db="EMBL/GenBank/DDBJ databases">
        <title>Sequencing the genomes of 1000 Actinobacteria strains.</title>
        <authorList>
            <person name="Klenk H.-P."/>
        </authorList>
    </citation>
    <scope>NUCLEOTIDE SEQUENCE [LARGE SCALE GENOMIC DNA]</scope>
    <source>
        <strain evidence="2">DSM 44228</strain>
    </source>
</reference>
<comment type="caution">
    <text evidence="2">The sequence shown here is derived from an EMBL/GenBank/DDBJ whole genome shotgun (WGS) entry which is preliminary data.</text>
</comment>
<gene>
    <name evidence="2" type="ORF">A8926_4591</name>
</gene>
<protein>
    <submittedName>
        <fullName evidence="2">Uncharacterized protein</fullName>
    </submittedName>
</protein>
<sequence>MAAIAARIRAAIAKLPPTAWQQAGECIDEAGTDLYPLALETNDTELAEAITAMAGAREEIDRAWQICRKVRDACANYLKSIGAAEPSAPAPSGGGSGGQPRYVTAKDGSQYPPEAGTMIDILPRRVQEGKAGEKTVGFVDGSVADKFVSGIDQT</sequence>
<keyword evidence="3" id="KW-1185">Reference proteome</keyword>
<accession>A0A2N3Y1D6</accession>